<keyword evidence="1" id="KW-1133">Transmembrane helix</keyword>
<sequence length="65" mass="7859">MLRRIFLLLLNQMTIYQQIPFLTSWMPILIQNQSKSLIQFAIHYLIRSWLILIIILVLLAMKMTR</sequence>
<evidence type="ECO:0000256" key="1">
    <source>
        <dbReference type="SAM" id="Phobius"/>
    </source>
</evidence>
<evidence type="ECO:0000313" key="2">
    <source>
        <dbReference type="EMBL" id="MBX68396.1"/>
    </source>
</evidence>
<reference evidence="2" key="1">
    <citation type="submission" date="2018-02" db="EMBL/GenBank/DDBJ databases">
        <title>Rhizophora mucronata_Transcriptome.</title>
        <authorList>
            <person name="Meera S.P."/>
            <person name="Sreeshan A."/>
            <person name="Augustine A."/>
        </authorList>
    </citation>
    <scope>NUCLEOTIDE SEQUENCE</scope>
    <source>
        <tissue evidence="2">Leaf</tissue>
    </source>
</reference>
<organism evidence="2">
    <name type="scientific">Rhizophora mucronata</name>
    <name type="common">Asiatic mangrove</name>
    <dbReference type="NCBI Taxonomy" id="61149"/>
    <lineage>
        <taxon>Eukaryota</taxon>
        <taxon>Viridiplantae</taxon>
        <taxon>Streptophyta</taxon>
        <taxon>Embryophyta</taxon>
        <taxon>Tracheophyta</taxon>
        <taxon>Spermatophyta</taxon>
        <taxon>Magnoliopsida</taxon>
        <taxon>eudicotyledons</taxon>
        <taxon>Gunneridae</taxon>
        <taxon>Pentapetalae</taxon>
        <taxon>rosids</taxon>
        <taxon>fabids</taxon>
        <taxon>Malpighiales</taxon>
        <taxon>Rhizophoraceae</taxon>
        <taxon>Rhizophora</taxon>
    </lineage>
</organism>
<accession>A0A2P2QN20</accession>
<name>A0A2P2QN20_RHIMU</name>
<protein>
    <submittedName>
        <fullName evidence="2">Uncharacterized protein</fullName>
    </submittedName>
</protein>
<keyword evidence="1" id="KW-0472">Membrane</keyword>
<keyword evidence="1" id="KW-0812">Transmembrane</keyword>
<proteinExistence type="predicted"/>
<dbReference type="EMBL" id="GGEC01087912">
    <property type="protein sequence ID" value="MBX68396.1"/>
    <property type="molecule type" value="Transcribed_RNA"/>
</dbReference>
<feature type="transmembrane region" description="Helical" evidence="1">
    <location>
        <begin position="41"/>
        <end position="61"/>
    </location>
</feature>
<dbReference type="AlphaFoldDB" id="A0A2P2QN20"/>